<accession>A0AAE7X208</accession>
<reference evidence="1" key="1">
    <citation type="submission" date="2021-07" db="EMBL/GenBank/DDBJ databases">
        <authorList>
            <person name="Roth S.J."/>
            <person name="Krukonis G.P."/>
            <person name="Delesalle V.A."/>
        </authorList>
    </citation>
    <scope>NUCLEOTIDE SEQUENCE</scope>
</reference>
<organism evidence="1 2">
    <name type="scientific">Erwinia phage AH03</name>
    <dbReference type="NCBI Taxonomy" id="2869568"/>
    <lineage>
        <taxon>Viruses</taxon>
        <taxon>Duplodnaviria</taxon>
        <taxon>Heunggongvirae</taxon>
        <taxon>Uroviricota</taxon>
        <taxon>Caudoviricetes</taxon>
        <taxon>Ahotrevirus</taxon>
        <taxon>Ahotrevirus AH03</taxon>
    </lineage>
</organism>
<gene>
    <name evidence="1" type="primary">23</name>
    <name evidence="1" type="ORF">AH03_23</name>
</gene>
<keyword evidence="2" id="KW-1185">Reference proteome</keyword>
<sequence length="61" mass="7066">MRTMIRQDIDFLKKLPANTFAAIYAACNDVWAGATYNGVYYDEWSIYIASLERDEGYEAFL</sequence>
<protein>
    <submittedName>
        <fullName evidence="1">Uncharacterized protein</fullName>
    </submittedName>
</protein>
<name>A0AAE7X208_9CAUD</name>
<dbReference type="Proteomes" id="UP000828678">
    <property type="component" value="Segment"/>
</dbReference>
<proteinExistence type="predicted"/>
<evidence type="ECO:0000313" key="1">
    <source>
        <dbReference type="EMBL" id="QZA70437.1"/>
    </source>
</evidence>
<evidence type="ECO:0000313" key="2">
    <source>
        <dbReference type="Proteomes" id="UP000828678"/>
    </source>
</evidence>
<dbReference type="EMBL" id="MZ501266">
    <property type="protein sequence ID" value="QZA70437.1"/>
    <property type="molecule type" value="Genomic_DNA"/>
</dbReference>